<dbReference type="CDD" id="cd06261">
    <property type="entry name" value="TM_PBP2"/>
    <property type="match status" value="1"/>
</dbReference>
<keyword evidence="5 7" id="KW-1133">Transmembrane helix</keyword>
<dbReference type="InterPro" id="IPR035906">
    <property type="entry name" value="MetI-like_sf"/>
</dbReference>
<feature type="transmembrane region" description="Helical" evidence="7">
    <location>
        <begin position="15"/>
        <end position="37"/>
    </location>
</feature>
<dbReference type="PANTHER" id="PTHR32243:SF18">
    <property type="entry name" value="INNER MEMBRANE ABC TRANSPORTER PERMEASE PROTEIN YCJP"/>
    <property type="match status" value="1"/>
</dbReference>
<comment type="caution">
    <text evidence="9">The sequence shown here is derived from an EMBL/GenBank/DDBJ whole genome shotgun (WGS) entry which is preliminary data.</text>
</comment>
<dbReference type="EMBL" id="BARU01000719">
    <property type="protein sequence ID" value="GAH24151.1"/>
    <property type="molecule type" value="Genomic_DNA"/>
</dbReference>
<feature type="transmembrane region" description="Helical" evidence="7">
    <location>
        <begin position="73"/>
        <end position="93"/>
    </location>
</feature>
<dbReference type="GO" id="GO:0055085">
    <property type="term" value="P:transmembrane transport"/>
    <property type="evidence" value="ECO:0007669"/>
    <property type="project" value="InterPro"/>
</dbReference>
<dbReference type="GO" id="GO:0005886">
    <property type="term" value="C:plasma membrane"/>
    <property type="evidence" value="ECO:0007669"/>
    <property type="project" value="UniProtKB-SubCell"/>
</dbReference>
<gene>
    <name evidence="9" type="ORF">S03H2_02213</name>
</gene>
<evidence type="ECO:0000259" key="8">
    <source>
        <dbReference type="PROSITE" id="PS50928"/>
    </source>
</evidence>
<name>X1DSZ3_9ZZZZ</name>
<evidence type="ECO:0000256" key="7">
    <source>
        <dbReference type="SAM" id="Phobius"/>
    </source>
</evidence>
<dbReference type="PANTHER" id="PTHR32243">
    <property type="entry name" value="MALTOSE TRANSPORT SYSTEM PERMEASE-RELATED"/>
    <property type="match status" value="1"/>
</dbReference>
<reference evidence="9" key="1">
    <citation type="journal article" date="2014" name="Front. Microbiol.">
        <title>High frequency of phylogenetically diverse reductive dehalogenase-homologous genes in deep subseafloor sedimentary metagenomes.</title>
        <authorList>
            <person name="Kawai M."/>
            <person name="Futagami T."/>
            <person name="Toyoda A."/>
            <person name="Takaki Y."/>
            <person name="Nishi S."/>
            <person name="Hori S."/>
            <person name="Arai W."/>
            <person name="Tsubouchi T."/>
            <person name="Morono Y."/>
            <person name="Uchiyama I."/>
            <person name="Ito T."/>
            <person name="Fujiyama A."/>
            <person name="Inagaki F."/>
            <person name="Takami H."/>
        </authorList>
    </citation>
    <scope>NUCLEOTIDE SEQUENCE</scope>
    <source>
        <strain evidence="9">Expedition CK06-06</strain>
    </source>
</reference>
<evidence type="ECO:0000313" key="9">
    <source>
        <dbReference type="EMBL" id="GAH24151.1"/>
    </source>
</evidence>
<evidence type="ECO:0000256" key="5">
    <source>
        <dbReference type="ARBA" id="ARBA00022989"/>
    </source>
</evidence>
<evidence type="ECO:0000256" key="1">
    <source>
        <dbReference type="ARBA" id="ARBA00004651"/>
    </source>
</evidence>
<proteinExistence type="predicted"/>
<evidence type="ECO:0000256" key="2">
    <source>
        <dbReference type="ARBA" id="ARBA00022448"/>
    </source>
</evidence>
<dbReference type="Pfam" id="PF00528">
    <property type="entry name" value="BPD_transp_1"/>
    <property type="match status" value="1"/>
</dbReference>
<accession>X1DSZ3</accession>
<feature type="domain" description="ABC transmembrane type-1" evidence="8">
    <location>
        <begin position="1"/>
        <end position="93"/>
    </location>
</feature>
<keyword evidence="4 7" id="KW-0812">Transmembrane</keyword>
<dbReference type="InterPro" id="IPR000515">
    <property type="entry name" value="MetI-like"/>
</dbReference>
<dbReference type="SUPFAM" id="SSF161098">
    <property type="entry name" value="MetI-like"/>
    <property type="match status" value="1"/>
</dbReference>
<feature type="transmembrane region" description="Helical" evidence="7">
    <location>
        <begin position="43"/>
        <end position="61"/>
    </location>
</feature>
<dbReference type="PROSITE" id="PS50928">
    <property type="entry name" value="ABC_TM1"/>
    <property type="match status" value="1"/>
</dbReference>
<keyword evidence="2" id="KW-0813">Transport</keyword>
<dbReference type="Gene3D" id="1.10.3720.10">
    <property type="entry name" value="MetI-like"/>
    <property type="match status" value="1"/>
</dbReference>
<dbReference type="InterPro" id="IPR050901">
    <property type="entry name" value="BP-dep_ABC_trans_perm"/>
</dbReference>
<evidence type="ECO:0000256" key="6">
    <source>
        <dbReference type="ARBA" id="ARBA00023136"/>
    </source>
</evidence>
<protein>
    <recommendedName>
        <fullName evidence="8">ABC transmembrane type-1 domain-containing protein</fullName>
    </recommendedName>
</protein>
<evidence type="ECO:0000256" key="4">
    <source>
        <dbReference type="ARBA" id="ARBA00022692"/>
    </source>
</evidence>
<sequence length="108" mass="11293">IEEAARIDGCSRMGVLVKIVLPLAAPGLAATGVFAFIVAWNEFFLALVFTAASAKTLPVLVSEFSTKFGADYVMMSTGGVLASIPPVILALIFQKFIIKGLTGGSVKE</sequence>
<feature type="non-terminal residue" evidence="9">
    <location>
        <position position="1"/>
    </location>
</feature>
<evidence type="ECO:0000256" key="3">
    <source>
        <dbReference type="ARBA" id="ARBA00022475"/>
    </source>
</evidence>
<organism evidence="9">
    <name type="scientific">marine sediment metagenome</name>
    <dbReference type="NCBI Taxonomy" id="412755"/>
    <lineage>
        <taxon>unclassified sequences</taxon>
        <taxon>metagenomes</taxon>
        <taxon>ecological metagenomes</taxon>
    </lineage>
</organism>
<dbReference type="AlphaFoldDB" id="X1DSZ3"/>
<keyword evidence="3" id="KW-1003">Cell membrane</keyword>
<comment type="subcellular location">
    <subcellularLocation>
        <location evidence="1">Cell membrane</location>
        <topology evidence="1">Multi-pass membrane protein</topology>
    </subcellularLocation>
</comment>
<keyword evidence="6 7" id="KW-0472">Membrane</keyword>